<keyword evidence="3" id="KW-1185">Reference proteome</keyword>
<dbReference type="PANTHER" id="PTHR43372">
    <property type="entry name" value="FATTY-ACID AMIDE HYDROLASE"/>
    <property type="match status" value="1"/>
</dbReference>
<dbReference type="EMBL" id="AZBU02000002">
    <property type="protein sequence ID" value="TKR92786.1"/>
    <property type="molecule type" value="Genomic_DNA"/>
</dbReference>
<sequence>MISEEVGDANEGSTKNPFDLRRSAGGSVALGALVSSACTPLAIGADFDGALRRSACANGVFAFTYSNSLHTVGQIFHNGFCEKSFQSELYSTGSMVRFYEDLVLCSKIFDPYSELKKIGLPMKVFYIEEFPPEVRCESPSKQIRRQLREVIRVLEEHHSLPTYRLALRVMKHASRIHKSTFEDFEGAALADFVAKSRGDLGGSGLYVELMKALFGSSRQTIPVLFSILRKRLLKSDNSENRAFQVRLESFRKNLSELLKRENGVLISLSSPTTPRFQNYSLFSEKNVVYTSLWSALALPTLQCPVGFDGCLPMGIQISGAHGSEETILNVARMVTKRFGGWQQPRLTA</sequence>
<evidence type="ECO:0000313" key="2">
    <source>
        <dbReference type="EMBL" id="TKR92786.1"/>
    </source>
</evidence>
<evidence type="ECO:0000313" key="3">
    <source>
        <dbReference type="Proteomes" id="UP000298663"/>
    </source>
</evidence>
<organism evidence="2 3">
    <name type="scientific">Steinernema carpocapsae</name>
    <name type="common">Entomopathogenic nematode</name>
    <dbReference type="NCBI Taxonomy" id="34508"/>
    <lineage>
        <taxon>Eukaryota</taxon>
        <taxon>Metazoa</taxon>
        <taxon>Ecdysozoa</taxon>
        <taxon>Nematoda</taxon>
        <taxon>Chromadorea</taxon>
        <taxon>Rhabditida</taxon>
        <taxon>Tylenchina</taxon>
        <taxon>Panagrolaimomorpha</taxon>
        <taxon>Strongyloidoidea</taxon>
        <taxon>Steinernematidae</taxon>
        <taxon>Steinernema</taxon>
    </lineage>
</organism>
<evidence type="ECO:0000259" key="1">
    <source>
        <dbReference type="Pfam" id="PF01425"/>
    </source>
</evidence>
<reference evidence="2 3" key="1">
    <citation type="journal article" date="2015" name="Genome Biol.">
        <title>Comparative genomics of Steinernema reveals deeply conserved gene regulatory networks.</title>
        <authorList>
            <person name="Dillman A.R."/>
            <person name="Macchietto M."/>
            <person name="Porter C.F."/>
            <person name="Rogers A."/>
            <person name="Williams B."/>
            <person name="Antoshechkin I."/>
            <person name="Lee M.M."/>
            <person name="Goodwin Z."/>
            <person name="Lu X."/>
            <person name="Lewis E.E."/>
            <person name="Goodrich-Blair H."/>
            <person name="Stock S.P."/>
            <person name="Adams B.J."/>
            <person name="Sternberg P.W."/>
            <person name="Mortazavi A."/>
        </authorList>
    </citation>
    <scope>NUCLEOTIDE SEQUENCE [LARGE SCALE GENOMIC DNA]</scope>
    <source>
        <strain evidence="2 3">ALL</strain>
    </source>
</reference>
<dbReference type="STRING" id="34508.A0A4U5P974"/>
<dbReference type="Pfam" id="PF01425">
    <property type="entry name" value="Amidase"/>
    <property type="match status" value="1"/>
</dbReference>
<feature type="domain" description="Amidase" evidence="1">
    <location>
        <begin position="12"/>
        <end position="328"/>
    </location>
</feature>
<dbReference type="Proteomes" id="UP000298663">
    <property type="component" value="Unassembled WGS sequence"/>
</dbReference>
<dbReference type="InterPro" id="IPR036928">
    <property type="entry name" value="AS_sf"/>
</dbReference>
<dbReference type="PANTHER" id="PTHR43372:SF4">
    <property type="entry name" value="FATTY-ACID AMIDE HYDROLASE 2"/>
    <property type="match status" value="1"/>
</dbReference>
<name>A0A4U5P974_STECR</name>
<dbReference type="InterPro" id="IPR052739">
    <property type="entry name" value="FAAH2"/>
</dbReference>
<dbReference type="AlphaFoldDB" id="A0A4U5P974"/>
<proteinExistence type="predicted"/>
<reference evidence="2 3" key="2">
    <citation type="journal article" date="2019" name="G3 (Bethesda)">
        <title>Hybrid Assembly of the Genome of the Entomopathogenic Nematode Steinernema carpocapsae Identifies the X-Chromosome.</title>
        <authorList>
            <person name="Serra L."/>
            <person name="Macchietto M."/>
            <person name="Macias-Munoz A."/>
            <person name="McGill C.J."/>
            <person name="Rodriguez I.M."/>
            <person name="Rodriguez B."/>
            <person name="Murad R."/>
            <person name="Mortazavi A."/>
        </authorList>
    </citation>
    <scope>NUCLEOTIDE SEQUENCE [LARGE SCALE GENOMIC DNA]</scope>
    <source>
        <strain evidence="2 3">ALL</strain>
    </source>
</reference>
<dbReference type="InterPro" id="IPR023631">
    <property type="entry name" value="Amidase_dom"/>
</dbReference>
<comment type="caution">
    <text evidence="2">The sequence shown here is derived from an EMBL/GenBank/DDBJ whole genome shotgun (WGS) entry which is preliminary data.</text>
</comment>
<accession>A0A4U5P974</accession>
<dbReference type="Gene3D" id="3.90.1300.10">
    <property type="entry name" value="Amidase signature (AS) domain"/>
    <property type="match status" value="1"/>
</dbReference>
<protein>
    <recommendedName>
        <fullName evidence="1">Amidase domain-containing protein</fullName>
    </recommendedName>
</protein>
<gene>
    <name evidence="2" type="ORF">L596_007366</name>
</gene>
<dbReference type="SUPFAM" id="SSF75304">
    <property type="entry name" value="Amidase signature (AS) enzymes"/>
    <property type="match status" value="1"/>
</dbReference>
<dbReference type="GO" id="GO:0012505">
    <property type="term" value="C:endomembrane system"/>
    <property type="evidence" value="ECO:0007669"/>
    <property type="project" value="TreeGrafter"/>
</dbReference>